<feature type="transmembrane region" description="Helical" evidence="6">
    <location>
        <begin position="48"/>
        <end position="69"/>
    </location>
</feature>
<dbReference type="InterPro" id="IPR030184">
    <property type="entry name" value="WAT1-related"/>
</dbReference>
<dbReference type="Proteomes" id="UP001140949">
    <property type="component" value="Unassembled WGS sequence"/>
</dbReference>
<evidence type="ECO:0000256" key="2">
    <source>
        <dbReference type="ARBA" id="ARBA00007635"/>
    </source>
</evidence>
<feature type="transmembrane region" description="Helical" evidence="6">
    <location>
        <begin position="81"/>
        <end position="100"/>
    </location>
</feature>
<proteinExistence type="inferred from homology"/>
<organism evidence="8 9">
    <name type="scientific">Iris pallida</name>
    <name type="common">Sweet iris</name>
    <dbReference type="NCBI Taxonomy" id="29817"/>
    <lineage>
        <taxon>Eukaryota</taxon>
        <taxon>Viridiplantae</taxon>
        <taxon>Streptophyta</taxon>
        <taxon>Embryophyta</taxon>
        <taxon>Tracheophyta</taxon>
        <taxon>Spermatophyta</taxon>
        <taxon>Magnoliopsida</taxon>
        <taxon>Liliopsida</taxon>
        <taxon>Asparagales</taxon>
        <taxon>Iridaceae</taxon>
        <taxon>Iridoideae</taxon>
        <taxon>Irideae</taxon>
        <taxon>Iris</taxon>
    </lineage>
</organism>
<evidence type="ECO:0000256" key="3">
    <source>
        <dbReference type="ARBA" id="ARBA00022692"/>
    </source>
</evidence>
<evidence type="ECO:0000256" key="4">
    <source>
        <dbReference type="ARBA" id="ARBA00022989"/>
    </source>
</evidence>
<keyword evidence="4 6" id="KW-1133">Transmembrane helix</keyword>
<gene>
    <name evidence="8" type="ORF">M6B38_216995</name>
</gene>
<keyword evidence="3 6" id="KW-0812">Transmembrane</keyword>
<sequence length="367" mass="39268">MVMSSYSGSGGGLMEEVLIISGLVGVQLTLAFYTVFLHRILDLGVDSLFLVITGNLATAFLLLPFALVFEKKKWPRRLSPVLMIQMLSIAIGGVTGYQVLMLTGIKMTSPAIASAMPNLAPGIIFIIAASLGFEKFSLWCKYSRTKVLGTIVCLGGTIAMSFLMSPTDAPKLTTTTLQGSFILTAPGGVTISKEWILGCLYLLCAVFFLSCTTVLQAAAMLNFPAPFSLCIVTSLIGSATTALLKFTMEGKIDAGSSNFNITTIIFIVVLGGVMTSIISTFITWCVNKKGPVTVSIFSPIQTVCSAILSAVILRQIISLGCLVGMILMFAGLYTILWAKKKEGIDDQQNIENNATKLVHDVEKPLLT</sequence>
<feature type="domain" description="EamA" evidence="7">
    <location>
        <begin position="197"/>
        <end position="336"/>
    </location>
</feature>
<evidence type="ECO:0000256" key="1">
    <source>
        <dbReference type="ARBA" id="ARBA00004141"/>
    </source>
</evidence>
<dbReference type="GO" id="GO:0022857">
    <property type="term" value="F:transmembrane transporter activity"/>
    <property type="evidence" value="ECO:0007669"/>
    <property type="project" value="InterPro"/>
</dbReference>
<evidence type="ECO:0000256" key="6">
    <source>
        <dbReference type="RuleBase" id="RU363077"/>
    </source>
</evidence>
<feature type="transmembrane region" description="Helical" evidence="6">
    <location>
        <begin position="12"/>
        <end position="36"/>
    </location>
</feature>
<reference evidence="8" key="2">
    <citation type="submission" date="2023-04" db="EMBL/GenBank/DDBJ databases">
        <authorList>
            <person name="Bruccoleri R.E."/>
            <person name="Oakeley E.J."/>
            <person name="Faust A.-M."/>
            <person name="Dessus-Babus S."/>
            <person name="Altorfer M."/>
            <person name="Burckhardt D."/>
            <person name="Oertli M."/>
            <person name="Naumann U."/>
            <person name="Petersen F."/>
            <person name="Wong J."/>
        </authorList>
    </citation>
    <scope>NUCLEOTIDE SEQUENCE</scope>
    <source>
        <strain evidence="8">GSM-AAB239-AS_SAM_17_03QT</strain>
        <tissue evidence="8">Leaf</tissue>
    </source>
</reference>
<dbReference type="AlphaFoldDB" id="A0AAX6E0A6"/>
<dbReference type="Pfam" id="PF00892">
    <property type="entry name" value="EamA"/>
    <property type="match status" value="2"/>
</dbReference>
<evidence type="ECO:0000313" key="8">
    <source>
        <dbReference type="EMBL" id="KAJ6797403.1"/>
    </source>
</evidence>
<feature type="transmembrane region" description="Helical" evidence="6">
    <location>
        <begin position="112"/>
        <end position="133"/>
    </location>
</feature>
<dbReference type="SUPFAM" id="SSF103481">
    <property type="entry name" value="Multidrug resistance efflux transporter EmrE"/>
    <property type="match status" value="1"/>
</dbReference>
<dbReference type="GO" id="GO:0016020">
    <property type="term" value="C:membrane"/>
    <property type="evidence" value="ECO:0007669"/>
    <property type="project" value="UniProtKB-SubCell"/>
</dbReference>
<feature type="transmembrane region" description="Helical" evidence="6">
    <location>
        <begin position="264"/>
        <end position="285"/>
    </location>
</feature>
<evidence type="ECO:0000259" key="7">
    <source>
        <dbReference type="Pfam" id="PF00892"/>
    </source>
</evidence>
<feature type="transmembrane region" description="Helical" evidence="6">
    <location>
        <begin position="227"/>
        <end position="244"/>
    </location>
</feature>
<dbReference type="PANTHER" id="PTHR31218">
    <property type="entry name" value="WAT1-RELATED PROTEIN"/>
    <property type="match status" value="1"/>
</dbReference>
<keyword evidence="9" id="KW-1185">Reference proteome</keyword>
<protein>
    <recommendedName>
        <fullName evidence="6">WAT1-related protein</fullName>
    </recommendedName>
</protein>
<feature type="transmembrane region" description="Helical" evidence="6">
    <location>
        <begin position="292"/>
        <end position="311"/>
    </location>
</feature>
<dbReference type="InterPro" id="IPR000620">
    <property type="entry name" value="EamA_dom"/>
</dbReference>
<feature type="transmembrane region" description="Helical" evidence="6">
    <location>
        <begin position="317"/>
        <end position="338"/>
    </location>
</feature>
<dbReference type="EMBL" id="JANAVB010040820">
    <property type="protein sequence ID" value="KAJ6797403.1"/>
    <property type="molecule type" value="Genomic_DNA"/>
</dbReference>
<name>A0AAX6E0A6_IRIPA</name>
<comment type="subcellular location">
    <subcellularLocation>
        <location evidence="1 6">Membrane</location>
        <topology evidence="1 6">Multi-pass membrane protein</topology>
    </subcellularLocation>
</comment>
<evidence type="ECO:0000256" key="5">
    <source>
        <dbReference type="ARBA" id="ARBA00023136"/>
    </source>
</evidence>
<feature type="transmembrane region" description="Helical" evidence="6">
    <location>
        <begin position="145"/>
        <end position="164"/>
    </location>
</feature>
<dbReference type="InterPro" id="IPR037185">
    <property type="entry name" value="EmrE-like"/>
</dbReference>
<keyword evidence="5 6" id="KW-0472">Membrane</keyword>
<comment type="caution">
    <text evidence="8">The sequence shown here is derived from an EMBL/GenBank/DDBJ whole genome shotgun (WGS) entry which is preliminary data.</text>
</comment>
<reference evidence="8" key="1">
    <citation type="journal article" date="2023" name="GigaByte">
        <title>Genome assembly of the bearded iris, Iris pallida Lam.</title>
        <authorList>
            <person name="Bruccoleri R.E."/>
            <person name="Oakeley E.J."/>
            <person name="Faust A.M.E."/>
            <person name="Altorfer M."/>
            <person name="Dessus-Babus S."/>
            <person name="Burckhardt D."/>
            <person name="Oertli M."/>
            <person name="Naumann U."/>
            <person name="Petersen F."/>
            <person name="Wong J."/>
        </authorList>
    </citation>
    <scope>NUCLEOTIDE SEQUENCE</scope>
    <source>
        <strain evidence="8">GSM-AAB239-AS_SAM_17_03QT</strain>
    </source>
</reference>
<accession>A0AAX6E0A6</accession>
<feature type="domain" description="EamA" evidence="7">
    <location>
        <begin position="22"/>
        <end position="161"/>
    </location>
</feature>
<evidence type="ECO:0000313" key="9">
    <source>
        <dbReference type="Proteomes" id="UP001140949"/>
    </source>
</evidence>
<feature type="transmembrane region" description="Helical" evidence="6">
    <location>
        <begin position="195"/>
        <end position="215"/>
    </location>
</feature>
<comment type="similarity">
    <text evidence="2 6">Belongs to the drug/metabolite transporter (DMT) superfamily. Plant drug/metabolite exporter (P-DME) (TC 2.A.7.4) family.</text>
</comment>